<gene>
    <name evidence="1" type="ORF">L1987_65633</name>
</gene>
<protein>
    <submittedName>
        <fullName evidence="1">Uncharacterized protein</fullName>
    </submittedName>
</protein>
<reference evidence="2" key="1">
    <citation type="journal article" date="2022" name="Mol. Ecol. Resour.">
        <title>The genomes of chicory, endive, great burdock and yacon provide insights into Asteraceae palaeo-polyploidization history and plant inulin production.</title>
        <authorList>
            <person name="Fan W."/>
            <person name="Wang S."/>
            <person name="Wang H."/>
            <person name="Wang A."/>
            <person name="Jiang F."/>
            <person name="Liu H."/>
            <person name="Zhao H."/>
            <person name="Xu D."/>
            <person name="Zhang Y."/>
        </authorList>
    </citation>
    <scope>NUCLEOTIDE SEQUENCE [LARGE SCALE GENOMIC DNA]</scope>
    <source>
        <strain evidence="2">cv. Yunnan</strain>
    </source>
</reference>
<name>A0ACB9BUV1_9ASTR</name>
<comment type="caution">
    <text evidence="1">The sequence shown here is derived from an EMBL/GenBank/DDBJ whole genome shotgun (WGS) entry which is preliminary data.</text>
</comment>
<proteinExistence type="predicted"/>
<dbReference type="Proteomes" id="UP001056120">
    <property type="component" value="Linkage Group LG22"/>
</dbReference>
<dbReference type="EMBL" id="CM042039">
    <property type="protein sequence ID" value="KAI3725837.1"/>
    <property type="molecule type" value="Genomic_DNA"/>
</dbReference>
<reference evidence="1 2" key="2">
    <citation type="journal article" date="2022" name="Mol. Ecol. Resour.">
        <title>The genomes of chicory, endive, great burdock and yacon provide insights into Asteraceae paleo-polyploidization history and plant inulin production.</title>
        <authorList>
            <person name="Fan W."/>
            <person name="Wang S."/>
            <person name="Wang H."/>
            <person name="Wang A."/>
            <person name="Jiang F."/>
            <person name="Liu H."/>
            <person name="Zhao H."/>
            <person name="Xu D."/>
            <person name="Zhang Y."/>
        </authorList>
    </citation>
    <scope>NUCLEOTIDE SEQUENCE [LARGE SCALE GENOMIC DNA]</scope>
    <source>
        <strain evidence="2">cv. Yunnan</strain>
        <tissue evidence="1">Leaves</tissue>
    </source>
</reference>
<organism evidence="1 2">
    <name type="scientific">Smallanthus sonchifolius</name>
    <dbReference type="NCBI Taxonomy" id="185202"/>
    <lineage>
        <taxon>Eukaryota</taxon>
        <taxon>Viridiplantae</taxon>
        <taxon>Streptophyta</taxon>
        <taxon>Embryophyta</taxon>
        <taxon>Tracheophyta</taxon>
        <taxon>Spermatophyta</taxon>
        <taxon>Magnoliopsida</taxon>
        <taxon>eudicotyledons</taxon>
        <taxon>Gunneridae</taxon>
        <taxon>Pentapetalae</taxon>
        <taxon>asterids</taxon>
        <taxon>campanulids</taxon>
        <taxon>Asterales</taxon>
        <taxon>Asteraceae</taxon>
        <taxon>Asteroideae</taxon>
        <taxon>Heliantheae alliance</taxon>
        <taxon>Millerieae</taxon>
        <taxon>Smallanthus</taxon>
    </lineage>
</organism>
<accession>A0ACB9BUV1</accession>
<evidence type="ECO:0000313" key="1">
    <source>
        <dbReference type="EMBL" id="KAI3725837.1"/>
    </source>
</evidence>
<evidence type="ECO:0000313" key="2">
    <source>
        <dbReference type="Proteomes" id="UP001056120"/>
    </source>
</evidence>
<sequence>MEGSSRRPQQERVWQAAGGKRREARGNYHHQIKRRSWCKSVTSFFVSNLPEGTKAMDMKECFEEYGRVVDAYVAAKKDKTGYHFGFVRFEGMEAQLKEVNLNNARLSVNLAKYDVEGKANKEVGGSPGESHPGSSGWPTWGRRRRELGQYGGSGGLFLHECPPLKSTVFPAKNGSISAGGCRGKANSMVRHYIGWWQRTWRL</sequence>
<keyword evidence="2" id="KW-1185">Reference proteome</keyword>